<comment type="caution">
    <text evidence="7">The sequence shown here is derived from an EMBL/GenBank/DDBJ whole genome shotgun (WGS) entry which is preliminary data.</text>
</comment>
<keyword evidence="4 6" id="KW-1133">Transmembrane helix</keyword>
<proteinExistence type="inferred from homology"/>
<dbReference type="PANTHER" id="PTHR10057">
    <property type="entry name" value="PERIPHERAL-TYPE BENZODIAZEPINE RECEPTOR"/>
    <property type="match status" value="1"/>
</dbReference>
<feature type="transmembrane region" description="Helical" evidence="6">
    <location>
        <begin position="63"/>
        <end position="86"/>
    </location>
</feature>
<dbReference type="FunFam" id="1.20.1260.100:FF:000001">
    <property type="entry name" value="translocator protein 2"/>
    <property type="match status" value="1"/>
</dbReference>
<accession>A0A4Q1SJE7</accession>
<dbReference type="GO" id="GO:0033013">
    <property type="term" value="P:tetrapyrrole metabolic process"/>
    <property type="evidence" value="ECO:0007669"/>
    <property type="project" value="UniProtKB-ARBA"/>
</dbReference>
<protein>
    <submittedName>
        <fullName evidence="7">Tryptophan-rich sensory protein</fullName>
    </submittedName>
</protein>
<dbReference type="CDD" id="cd15904">
    <property type="entry name" value="TSPO_MBR"/>
    <property type="match status" value="1"/>
</dbReference>
<gene>
    <name evidence="7" type="ORF">ESZ00_07870</name>
</gene>
<feature type="transmembrane region" description="Helical" evidence="6">
    <location>
        <begin position="98"/>
        <end position="116"/>
    </location>
</feature>
<feature type="transmembrane region" description="Helical" evidence="6">
    <location>
        <begin position="21"/>
        <end position="43"/>
    </location>
</feature>
<dbReference type="Proteomes" id="UP000290253">
    <property type="component" value="Unassembled WGS sequence"/>
</dbReference>
<comment type="subcellular location">
    <subcellularLocation>
        <location evidence="1">Membrane</location>
        <topology evidence="1">Multi-pass membrane protein</topology>
    </subcellularLocation>
</comment>
<dbReference type="Pfam" id="PF03073">
    <property type="entry name" value="TspO_MBR"/>
    <property type="match status" value="1"/>
</dbReference>
<keyword evidence="8" id="KW-1185">Reference proteome</keyword>
<comment type="similarity">
    <text evidence="2">Belongs to the TspO/BZRP family.</text>
</comment>
<feature type="transmembrane region" description="Helical" evidence="6">
    <location>
        <begin position="122"/>
        <end position="142"/>
    </location>
</feature>
<evidence type="ECO:0000256" key="6">
    <source>
        <dbReference type="SAM" id="Phobius"/>
    </source>
</evidence>
<dbReference type="InterPro" id="IPR004307">
    <property type="entry name" value="TspO_MBR"/>
</dbReference>
<evidence type="ECO:0000256" key="3">
    <source>
        <dbReference type="ARBA" id="ARBA00022692"/>
    </source>
</evidence>
<evidence type="ECO:0000256" key="2">
    <source>
        <dbReference type="ARBA" id="ARBA00007524"/>
    </source>
</evidence>
<dbReference type="InterPro" id="IPR038330">
    <property type="entry name" value="TspO/MBR-related_sf"/>
</dbReference>
<dbReference type="AlphaFoldDB" id="A0A4Q1SJE7"/>
<name>A0A4Q1SJE7_9BACT</name>
<evidence type="ECO:0000256" key="4">
    <source>
        <dbReference type="ARBA" id="ARBA00022989"/>
    </source>
</evidence>
<dbReference type="Gene3D" id="1.20.1260.100">
    <property type="entry name" value="TspO/MBR protein"/>
    <property type="match status" value="1"/>
</dbReference>
<dbReference type="OrthoDB" id="9795496at2"/>
<reference evidence="7 8" key="1">
    <citation type="journal article" date="2016" name="Int. J. Syst. Evol. Microbiol.">
        <title>Acidipila dinghuensis sp. nov., an acidobacterium isolated from forest soil.</title>
        <authorList>
            <person name="Jiang Y.W."/>
            <person name="Wang J."/>
            <person name="Chen M.H."/>
            <person name="Lv Y.Y."/>
            <person name="Qiu L.H."/>
        </authorList>
    </citation>
    <scope>NUCLEOTIDE SEQUENCE [LARGE SCALE GENOMIC DNA]</scope>
    <source>
        <strain evidence="7 8">DHOF10</strain>
    </source>
</reference>
<sequence length="175" mass="19785">MQGGRMTTGTQEQSTFEPRPMAALALAGWLLLCLAVSGVSSIFPVHSLPTWYAGLIKPSLTPLNAVFGPTWTVLFVLMGISAWMVWKTRPSVCRVRGLRLFLIQLAFAFLWNWTFFGRHQMLTALADIVILLVTITMTIWTFRKMSVTAAWLLVPYLAWVGFVTYLNLGFWRLNP</sequence>
<dbReference type="PIRSF" id="PIRSF005859">
    <property type="entry name" value="PBR"/>
    <property type="match status" value="1"/>
</dbReference>
<evidence type="ECO:0000313" key="8">
    <source>
        <dbReference type="Proteomes" id="UP000290253"/>
    </source>
</evidence>
<evidence type="ECO:0000256" key="5">
    <source>
        <dbReference type="ARBA" id="ARBA00023136"/>
    </source>
</evidence>
<evidence type="ECO:0000256" key="1">
    <source>
        <dbReference type="ARBA" id="ARBA00004141"/>
    </source>
</evidence>
<dbReference type="GO" id="GO:0016020">
    <property type="term" value="C:membrane"/>
    <property type="evidence" value="ECO:0007669"/>
    <property type="project" value="UniProtKB-SubCell"/>
</dbReference>
<feature type="transmembrane region" description="Helical" evidence="6">
    <location>
        <begin position="149"/>
        <end position="171"/>
    </location>
</feature>
<dbReference type="EMBL" id="SDMK01000001">
    <property type="protein sequence ID" value="RXS97768.1"/>
    <property type="molecule type" value="Genomic_DNA"/>
</dbReference>
<keyword evidence="3 6" id="KW-0812">Transmembrane</keyword>
<evidence type="ECO:0000313" key="7">
    <source>
        <dbReference type="EMBL" id="RXS97768.1"/>
    </source>
</evidence>
<organism evidence="7 8">
    <name type="scientific">Silvibacterium dinghuense</name>
    <dbReference type="NCBI Taxonomy" id="1560006"/>
    <lineage>
        <taxon>Bacteria</taxon>
        <taxon>Pseudomonadati</taxon>
        <taxon>Acidobacteriota</taxon>
        <taxon>Terriglobia</taxon>
        <taxon>Terriglobales</taxon>
        <taxon>Acidobacteriaceae</taxon>
        <taxon>Silvibacterium</taxon>
    </lineage>
</organism>
<keyword evidence="5 6" id="KW-0472">Membrane</keyword>
<dbReference type="PANTHER" id="PTHR10057:SF0">
    <property type="entry name" value="TRANSLOCATOR PROTEIN"/>
    <property type="match status" value="1"/>
</dbReference>